<dbReference type="SUPFAM" id="SSF52317">
    <property type="entry name" value="Class I glutamine amidotransferase-like"/>
    <property type="match status" value="1"/>
</dbReference>
<protein>
    <submittedName>
        <fullName evidence="2">Type 1 glutamine amidotransferase</fullName>
    </submittedName>
</protein>
<sequence>MKIGILQTGDAPEGLEHLGQYPDMFETLLAGHGFDFARYRVLGMEFPGSVHDCDGWLITGSKHGAYEDHPFIAPLEQFIRDAFAAGVPVAGVCFGHQIMAQALGGKVEKYKDGWSAGPTTYDFGGQTLTLNAWHQDQVVELPPGAVPIASSPFCQYAGLAYGKTGYSVQAHPEFGDAFVGALIETRGRGVVPDALLAEARAKLGTPLDSAAIADQIAGFFKAAVPHAVS</sequence>
<evidence type="ECO:0000259" key="1">
    <source>
        <dbReference type="Pfam" id="PF00117"/>
    </source>
</evidence>
<organism evidence="2 3">
    <name type="scientific">Pararhodobacter zhoushanensis</name>
    <dbReference type="NCBI Taxonomy" id="2479545"/>
    <lineage>
        <taxon>Bacteria</taxon>
        <taxon>Pseudomonadati</taxon>
        <taxon>Pseudomonadota</taxon>
        <taxon>Alphaproteobacteria</taxon>
        <taxon>Rhodobacterales</taxon>
        <taxon>Paracoccaceae</taxon>
        <taxon>Pararhodobacter</taxon>
    </lineage>
</organism>
<reference evidence="2 3" key="1">
    <citation type="submission" date="2022-10" db="EMBL/GenBank/DDBJ databases">
        <title>Pararhodobacter sp. nov., isolated from marine algae.</title>
        <authorList>
            <person name="Choi B.J."/>
            <person name="Kim J.M."/>
            <person name="Lee J.K."/>
            <person name="Choi D.G."/>
            <person name="Jeon C.O."/>
        </authorList>
    </citation>
    <scope>NUCLEOTIDE SEQUENCE [LARGE SCALE GENOMIC DNA]</scope>
    <source>
        <strain evidence="2 3">ZQ420</strain>
    </source>
</reference>
<dbReference type="InterPro" id="IPR044992">
    <property type="entry name" value="ChyE-like"/>
</dbReference>
<dbReference type="EMBL" id="JAPDFL010000001">
    <property type="protein sequence ID" value="MCW1932428.1"/>
    <property type="molecule type" value="Genomic_DNA"/>
</dbReference>
<dbReference type="InterPro" id="IPR029062">
    <property type="entry name" value="Class_I_gatase-like"/>
</dbReference>
<proteinExistence type="predicted"/>
<dbReference type="PROSITE" id="PS51273">
    <property type="entry name" value="GATASE_TYPE_1"/>
    <property type="match status" value="1"/>
</dbReference>
<dbReference type="Proteomes" id="UP001208938">
    <property type="component" value="Unassembled WGS sequence"/>
</dbReference>
<gene>
    <name evidence="2" type="ORF">OKW52_09205</name>
</gene>
<keyword evidence="2" id="KW-0315">Glutamine amidotransferase</keyword>
<dbReference type="CDD" id="cd01741">
    <property type="entry name" value="GATase1_1"/>
    <property type="match status" value="1"/>
</dbReference>
<keyword evidence="3" id="KW-1185">Reference proteome</keyword>
<dbReference type="Pfam" id="PF00117">
    <property type="entry name" value="GATase"/>
    <property type="match status" value="1"/>
</dbReference>
<dbReference type="RefSeq" id="WP_264505429.1">
    <property type="nucleotide sequence ID" value="NZ_JAPDFL010000001.1"/>
</dbReference>
<comment type="caution">
    <text evidence="2">The sequence shown here is derived from an EMBL/GenBank/DDBJ whole genome shotgun (WGS) entry which is preliminary data.</text>
</comment>
<dbReference type="PANTHER" id="PTHR42695">
    <property type="entry name" value="GLUTAMINE AMIDOTRANSFERASE YLR126C-RELATED"/>
    <property type="match status" value="1"/>
</dbReference>
<dbReference type="InterPro" id="IPR017926">
    <property type="entry name" value="GATASE"/>
</dbReference>
<name>A0ABT3GY50_9RHOB</name>
<dbReference type="PANTHER" id="PTHR42695:SF5">
    <property type="entry name" value="GLUTAMINE AMIDOTRANSFERASE YLR126C-RELATED"/>
    <property type="match status" value="1"/>
</dbReference>
<accession>A0ABT3GY50</accession>
<dbReference type="Gene3D" id="3.40.50.880">
    <property type="match status" value="1"/>
</dbReference>
<evidence type="ECO:0000313" key="3">
    <source>
        <dbReference type="Proteomes" id="UP001208938"/>
    </source>
</evidence>
<feature type="domain" description="Glutamine amidotransferase" evidence="1">
    <location>
        <begin position="72"/>
        <end position="174"/>
    </location>
</feature>
<evidence type="ECO:0000313" key="2">
    <source>
        <dbReference type="EMBL" id="MCW1932428.1"/>
    </source>
</evidence>